<feature type="domain" description="C2H2-type" evidence="10">
    <location>
        <begin position="196"/>
        <end position="223"/>
    </location>
</feature>
<evidence type="ECO:0000313" key="11">
    <source>
        <dbReference type="EMBL" id="KAF6039401.1"/>
    </source>
</evidence>
<dbReference type="GO" id="GO:0003700">
    <property type="term" value="F:DNA-binding transcription factor activity"/>
    <property type="evidence" value="ECO:0007669"/>
    <property type="project" value="TreeGrafter"/>
</dbReference>
<dbReference type="PANTHER" id="PTHR24404:SF111">
    <property type="entry name" value="GASTRULA ZINC FINGER PROTEIN XLCGF49.1-LIKE-RELATED"/>
    <property type="match status" value="1"/>
</dbReference>
<keyword evidence="3" id="KW-0677">Repeat</keyword>
<organism evidence="11 12">
    <name type="scientific">Bugula neritina</name>
    <name type="common">Brown bryozoan</name>
    <name type="synonym">Sertularia neritina</name>
    <dbReference type="NCBI Taxonomy" id="10212"/>
    <lineage>
        <taxon>Eukaryota</taxon>
        <taxon>Metazoa</taxon>
        <taxon>Spiralia</taxon>
        <taxon>Lophotrochozoa</taxon>
        <taxon>Bryozoa</taxon>
        <taxon>Gymnolaemata</taxon>
        <taxon>Cheilostomatida</taxon>
        <taxon>Flustrina</taxon>
        <taxon>Buguloidea</taxon>
        <taxon>Bugulidae</taxon>
        <taxon>Bugula</taxon>
    </lineage>
</organism>
<evidence type="ECO:0000256" key="3">
    <source>
        <dbReference type="ARBA" id="ARBA00022737"/>
    </source>
</evidence>
<feature type="region of interest" description="Disordered" evidence="9">
    <location>
        <begin position="440"/>
        <end position="459"/>
    </location>
</feature>
<evidence type="ECO:0000256" key="1">
    <source>
        <dbReference type="ARBA" id="ARBA00004123"/>
    </source>
</evidence>
<keyword evidence="5" id="KW-0862">Zinc</keyword>
<dbReference type="InterPro" id="IPR036236">
    <property type="entry name" value="Znf_C2H2_sf"/>
</dbReference>
<dbReference type="GO" id="GO:0006357">
    <property type="term" value="P:regulation of transcription by RNA polymerase II"/>
    <property type="evidence" value="ECO:0007669"/>
    <property type="project" value="TreeGrafter"/>
</dbReference>
<dbReference type="Proteomes" id="UP000593567">
    <property type="component" value="Unassembled WGS sequence"/>
</dbReference>
<dbReference type="AlphaFoldDB" id="A0A7J7KML1"/>
<keyword evidence="7" id="KW-0539">Nucleus</keyword>
<dbReference type="InterPro" id="IPR050589">
    <property type="entry name" value="Ikaros_C2H2-ZF"/>
</dbReference>
<evidence type="ECO:0000256" key="7">
    <source>
        <dbReference type="ARBA" id="ARBA00023242"/>
    </source>
</evidence>
<keyword evidence="2" id="KW-0479">Metal-binding</keyword>
<dbReference type="GO" id="GO:0008270">
    <property type="term" value="F:zinc ion binding"/>
    <property type="evidence" value="ECO:0007669"/>
    <property type="project" value="UniProtKB-KW"/>
</dbReference>
<gene>
    <name evidence="11" type="ORF">EB796_002282</name>
</gene>
<dbReference type="SUPFAM" id="SSF57667">
    <property type="entry name" value="beta-beta-alpha zinc fingers"/>
    <property type="match status" value="4"/>
</dbReference>
<feature type="domain" description="C2H2-type" evidence="10">
    <location>
        <begin position="282"/>
        <end position="305"/>
    </location>
</feature>
<evidence type="ECO:0000256" key="8">
    <source>
        <dbReference type="PROSITE-ProRule" id="PRU00042"/>
    </source>
</evidence>
<dbReference type="FunFam" id="3.30.160.60:FF:000882">
    <property type="entry name" value="Predicted gene, 21060"/>
    <property type="match status" value="1"/>
</dbReference>
<dbReference type="OrthoDB" id="6077919at2759"/>
<evidence type="ECO:0000259" key="10">
    <source>
        <dbReference type="PROSITE" id="PS50157"/>
    </source>
</evidence>
<feature type="domain" description="C2H2-type" evidence="10">
    <location>
        <begin position="104"/>
        <end position="131"/>
    </location>
</feature>
<feature type="domain" description="C2H2-type" evidence="10">
    <location>
        <begin position="168"/>
        <end position="195"/>
    </location>
</feature>
<evidence type="ECO:0000256" key="4">
    <source>
        <dbReference type="ARBA" id="ARBA00022771"/>
    </source>
</evidence>
<feature type="domain" description="C2H2-type" evidence="10">
    <location>
        <begin position="254"/>
        <end position="281"/>
    </location>
</feature>
<sequence length="459" mass="51752">MADILSEKDVVLLYQAIAFGKASKLAQVIFTLENVMACIKRLLIDTVENKPSEVEKYLISAKLHSMNVEANFTMNPCNSISERKGKSRKALPRHADTSLSEPKFTCEKCGYQTKRKDHYKRHCLTHTGDRPFKCHLCTFSSVDKYHLVRHLKSSMHSNGGNRSRSSQLECESCDYKTHQLGRMERHKRTHSGEKPFACSYCAYKAAQRATLDRHLLTHTGEKPFSCDKCDYSAADTKSLRFHTLQKHGDGEALHKCPECEYSTPILRYYKLHLRTHSEARPYLCDMCGYSAKRPHGLTKHYRAMHGFTMAETDGKTYRRETNPSEHFQTTDSKPVDGIVEPLHEPSVSTTKVSAPALSAPASSAPYTSNRKLVEGHHLSLTPADLQQTANHTSEQRRPIISLPSNFPPITSLTSTHSSQVLESCAVESYLNSMMSNNQTTSHNGITAQDNTQPSFPFYM</sequence>
<keyword evidence="6" id="KW-0238">DNA-binding</keyword>
<dbReference type="EMBL" id="VXIV02000266">
    <property type="protein sequence ID" value="KAF6039401.1"/>
    <property type="molecule type" value="Genomic_DNA"/>
</dbReference>
<dbReference type="PANTHER" id="PTHR24404">
    <property type="entry name" value="ZINC FINGER PROTEIN"/>
    <property type="match status" value="1"/>
</dbReference>
<comment type="caution">
    <text evidence="11">The sequence shown here is derived from an EMBL/GenBank/DDBJ whole genome shotgun (WGS) entry which is preliminary data.</text>
</comment>
<evidence type="ECO:0000256" key="5">
    <source>
        <dbReference type="ARBA" id="ARBA00022833"/>
    </source>
</evidence>
<dbReference type="InterPro" id="IPR013087">
    <property type="entry name" value="Znf_C2H2_type"/>
</dbReference>
<reference evidence="11" key="1">
    <citation type="submission" date="2020-06" db="EMBL/GenBank/DDBJ databases">
        <title>Draft genome of Bugula neritina, a colonial animal packing powerful symbionts and potential medicines.</title>
        <authorList>
            <person name="Rayko M."/>
        </authorList>
    </citation>
    <scope>NUCLEOTIDE SEQUENCE [LARGE SCALE GENOMIC DNA]</scope>
    <source>
        <strain evidence="11">Kwan_BN1</strain>
    </source>
</reference>
<dbReference type="PROSITE" id="PS50157">
    <property type="entry name" value="ZINC_FINGER_C2H2_2"/>
    <property type="match status" value="5"/>
</dbReference>
<keyword evidence="4 8" id="KW-0863">Zinc-finger</keyword>
<keyword evidence="12" id="KW-1185">Reference proteome</keyword>
<evidence type="ECO:0000313" key="12">
    <source>
        <dbReference type="Proteomes" id="UP000593567"/>
    </source>
</evidence>
<dbReference type="GO" id="GO:0005634">
    <property type="term" value="C:nucleus"/>
    <property type="evidence" value="ECO:0007669"/>
    <property type="project" value="UniProtKB-SubCell"/>
</dbReference>
<comment type="subcellular location">
    <subcellularLocation>
        <location evidence="1">Nucleus</location>
    </subcellularLocation>
</comment>
<name>A0A7J7KML1_BUGNE</name>
<evidence type="ECO:0000256" key="6">
    <source>
        <dbReference type="ARBA" id="ARBA00023125"/>
    </source>
</evidence>
<evidence type="ECO:0000256" key="2">
    <source>
        <dbReference type="ARBA" id="ARBA00022723"/>
    </source>
</evidence>
<dbReference type="Gene3D" id="3.30.160.60">
    <property type="entry name" value="Classic Zinc Finger"/>
    <property type="match status" value="5"/>
</dbReference>
<dbReference type="SMART" id="SM00355">
    <property type="entry name" value="ZnF_C2H2"/>
    <property type="match status" value="7"/>
</dbReference>
<feature type="region of interest" description="Disordered" evidence="9">
    <location>
        <begin position="317"/>
        <end position="336"/>
    </location>
</feature>
<protein>
    <recommendedName>
        <fullName evidence="10">C2H2-type domain-containing protein</fullName>
    </recommendedName>
</protein>
<dbReference type="GO" id="GO:0000978">
    <property type="term" value="F:RNA polymerase II cis-regulatory region sequence-specific DNA binding"/>
    <property type="evidence" value="ECO:0007669"/>
    <property type="project" value="TreeGrafter"/>
</dbReference>
<evidence type="ECO:0000256" key="9">
    <source>
        <dbReference type="SAM" id="MobiDB-lite"/>
    </source>
</evidence>
<proteinExistence type="predicted"/>
<accession>A0A7J7KML1</accession>